<dbReference type="InterPro" id="IPR011990">
    <property type="entry name" value="TPR-like_helical_dom_sf"/>
</dbReference>
<evidence type="ECO:0000313" key="3">
    <source>
        <dbReference type="EMBL" id="KAF2675928.1"/>
    </source>
</evidence>
<dbReference type="Gene3D" id="1.25.40.10">
    <property type="entry name" value="Tetratricopeptide repeat domain"/>
    <property type="match status" value="1"/>
</dbReference>
<dbReference type="Proteomes" id="UP000799291">
    <property type="component" value="Unassembled WGS sequence"/>
</dbReference>
<dbReference type="Gene3D" id="3.40.50.300">
    <property type="entry name" value="P-loop containing nucleotide triphosphate hydrolases"/>
    <property type="match status" value="1"/>
</dbReference>
<dbReference type="EMBL" id="MU005644">
    <property type="protein sequence ID" value="KAF2675928.1"/>
    <property type="molecule type" value="Genomic_DNA"/>
</dbReference>
<evidence type="ECO:0000313" key="4">
    <source>
        <dbReference type="Proteomes" id="UP000799291"/>
    </source>
</evidence>
<evidence type="ECO:0000256" key="1">
    <source>
        <dbReference type="SAM" id="MobiDB-lite"/>
    </source>
</evidence>
<feature type="region of interest" description="Disordered" evidence="1">
    <location>
        <begin position="555"/>
        <end position="581"/>
    </location>
</feature>
<feature type="region of interest" description="Disordered" evidence="1">
    <location>
        <begin position="352"/>
        <end position="386"/>
    </location>
</feature>
<organism evidence="3 4">
    <name type="scientific">Lentithecium fluviatile CBS 122367</name>
    <dbReference type="NCBI Taxonomy" id="1168545"/>
    <lineage>
        <taxon>Eukaryota</taxon>
        <taxon>Fungi</taxon>
        <taxon>Dikarya</taxon>
        <taxon>Ascomycota</taxon>
        <taxon>Pezizomycotina</taxon>
        <taxon>Dothideomycetes</taxon>
        <taxon>Pleosporomycetidae</taxon>
        <taxon>Pleosporales</taxon>
        <taxon>Massarineae</taxon>
        <taxon>Lentitheciaceae</taxon>
        <taxon>Lentithecium</taxon>
    </lineage>
</organism>
<keyword evidence="4" id="KW-1185">Reference proteome</keyword>
<dbReference type="SUPFAM" id="SSF48452">
    <property type="entry name" value="TPR-like"/>
    <property type="match status" value="1"/>
</dbReference>
<dbReference type="AlphaFoldDB" id="A0A6G1ICV0"/>
<dbReference type="PANTHER" id="PTHR46082:SF6">
    <property type="entry name" value="AAA+ ATPASE DOMAIN-CONTAINING PROTEIN-RELATED"/>
    <property type="match status" value="1"/>
</dbReference>
<feature type="compositionally biased region" description="Basic and acidic residues" evidence="1">
    <location>
        <begin position="557"/>
        <end position="570"/>
    </location>
</feature>
<dbReference type="Pfam" id="PF13374">
    <property type="entry name" value="TPR_10"/>
    <property type="match status" value="1"/>
</dbReference>
<sequence>MPPLYNHRNINNFAQRDINIEAQTNNYYPERPETPPRPSAVIPFPRDADFVERGTILDEIHQRCAIAGSRAALVGLGGVGKSQLAIKYAYQTRERSAETWVLWVHASNAARFEQSYRDIADRVKIFGRKDPKADIFKLVHDWLCSSRDPWLLVLDNVDDAHFLVDIPVTQRDEGANSRGAPKPLRFYIPQSERGSVLVTTRSQDAALKLVEKRCMISVGPMNEVQACALFRKKHEESKDSISINELVEALEYMPLAIVQAAAYIAQKVPRCSVQQYLADFRRSDRKRMALFDKEMQFRQELRRDYEAKNSIIITWQISFDHIRETRPSAAGLLSLMSFFDRQGIPEKLLRAQPGEEPAQQEQHARNSEPQAWEDEDSASQSSAGDDEFEDDVQMLRDYSFISANTDGASFEMHRLVQLATRKWLQVHDELEQWKQRFVSSLCAAFPTGNYENWAVCQGLFAHAKSAAEQRPEREDSLRDWASLLYKAAWYALLIGNWVEAEAMSLQSTKTRRKILGVNHEDTLWSMANLASTYRNQGRWDAAEELEVQVMETRKKKLGADHPHADQHEQSRLYIKGSGTYK</sequence>
<dbReference type="OrthoDB" id="20872at2759"/>
<dbReference type="InterPro" id="IPR056681">
    <property type="entry name" value="DUF7779"/>
</dbReference>
<dbReference type="InterPro" id="IPR027417">
    <property type="entry name" value="P-loop_NTPase"/>
</dbReference>
<feature type="domain" description="DUF7779" evidence="2">
    <location>
        <begin position="324"/>
        <end position="425"/>
    </location>
</feature>
<feature type="compositionally biased region" description="Low complexity" evidence="1">
    <location>
        <begin position="352"/>
        <end position="361"/>
    </location>
</feature>
<reference evidence="3" key="1">
    <citation type="journal article" date="2020" name="Stud. Mycol.">
        <title>101 Dothideomycetes genomes: a test case for predicting lifestyles and emergence of pathogens.</title>
        <authorList>
            <person name="Haridas S."/>
            <person name="Albert R."/>
            <person name="Binder M."/>
            <person name="Bloem J."/>
            <person name="Labutti K."/>
            <person name="Salamov A."/>
            <person name="Andreopoulos B."/>
            <person name="Baker S."/>
            <person name="Barry K."/>
            <person name="Bills G."/>
            <person name="Bluhm B."/>
            <person name="Cannon C."/>
            <person name="Castanera R."/>
            <person name="Culley D."/>
            <person name="Daum C."/>
            <person name="Ezra D."/>
            <person name="Gonzalez J."/>
            <person name="Henrissat B."/>
            <person name="Kuo A."/>
            <person name="Liang C."/>
            <person name="Lipzen A."/>
            <person name="Lutzoni F."/>
            <person name="Magnuson J."/>
            <person name="Mondo S."/>
            <person name="Nolan M."/>
            <person name="Ohm R."/>
            <person name="Pangilinan J."/>
            <person name="Park H.-J."/>
            <person name="Ramirez L."/>
            <person name="Alfaro M."/>
            <person name="Sun H."/>
            <person name="Tritt A."/>
            <person name="Yoshinaga Y."/>
            <person name="Zwiers L.-H."/>
            <person name="Turgeon B."/>
            <person name="Goodwin S."/>
            <person name="Spatafora J."/>
            <person name="Crous P."/>
            <person name="Grigoriev I."/>
        </authorList>
    </citation>
    <scope>NUCLEOTIDE SEQUENCE</scope>
    <source>
        <strain evidence="3">CBS 122367</strain>
    </source>
</reference>
<dbReference type="InterPro" id="IPR053137">
    <property type="entry name" value="NLR-like"/>
</dbReference>
<dbReference type="Pfam" id="PF25000">
    <property type="entry name" value="DUF7779"/>
    <property type="match status" value="1"/>
</dbReference>
<evidence type="ECO:0000259" key="2">
    <source>
        <dbReference type="Pfam" id="PF25000"/>
    </source>
</evidence>
<accession>A0A6G1ICV0</accession>
<name>A0A6G1ICV0_9PLEO</name>
<dbReference type="SUPFAM" id="SSF52540">
    <property type="entry name" value="P-loop containing nucleoside triphosphate hydrolases"/>
    <property type="match status" value="1"/>
</dbReference>
<proteinExistence type="predicted"/>
<protein>
    <recommendedName>
        <fullName evidence="2">DUF7779 domain-containing protein</fullName>
    </recommendedName>
</protein>
<gene>
    <name evidence="3" type="ORF">K458DRAFT_352596</name>
</gene>
<dbReference type="PANTHER" id="PTHR46082">
    <property type="entry name" value="ATP/GTP-BINDING PROTEIN-RELATED"/>
    <property type="match status" value="1"/>
</dbReference>